<name>A0A1V6LVX6_9FLAO</name>
<accession>A0A1V6LVX6</accession>
<dbReference type="AlphaFoldDB" id="A0A1V6LVX6"/>
<evidence type="ECO:0008006" key="3">
    <source>
        <dbReference type="Google" id="ProtNLM"/>
    </source>
</evidence>
<dbReference type="InterPro" id="IPR047690">
    <property type="entry name" value="IPExxxVDY_fam"/>
</dbReference>
<dbReference type="RefSeq" id="WP_010519576.1">
    <property type="nucleotide sequence ID" value="NZ_AFOE01000049.1"/>
</dbReference>
<protein>
    <recommendedName>
        <fullName evidence="3">IPExxxVDY family protein</fullName>
    </recommendedName>
</protein>
<dbReference type="Proteomes" id="UP000191680">
    <property type="component" value="Unassembled WGS sequence"/>
</dbReference>
<keyword evidence="2" id="KW-1185">Reference proteome</keyword>
<dbReference type="OrthoDB" id="676614at2"/>
<comment type="caution">
    <text evidence="1">The sequence shown here is derived from an EMBL/GenBank/DDBJ whole genome shotgun (WGS) entry which is preliminary data.</text>
</comment>
<sequence>MAAVYKISEELFDDSFRLIAIHTNLEGYQLAYFINSVSELRLKRSFKDLKIKEVTYPYYEWLDEFTETEWLLITNKVLQDIAVDSIGLFGQGSAQATNFLVAERKDVDFFLKINLENETQVSETLERIKGIPRVRMAYSLEAETLKSKQNLIF</sequence>
<dbReference type="EMBL" id="MTBC01000001">
    <property type="protein sequence ID" value="OQD44343.1"/>
    <property type="molecule type" value="Genomic_DNA"/>
</dbReference>
<reference evidence="1 2" key="1">
    <citation type="submission" date="2016-12" db="EMBL/GenBank/DDBJ databases">
        <authorList>
            <person name="Song W.-J."/>
            <person name="Kurnit D.M."/>
        </authorList>
    </citation>
    <scope>NUCLEOTIDE SEQUENCE [LARGE SCALE GENOMIC DNA]</scope>
    <source>
        <strain evidence="1 2">HSG9</strain>
    </source>
</reference>
<evidence type="ECO:0000313" key="2">
    <source>
        <dbReference type="Proteomes" id="UP000191680"/>
    </source>
</evidence>
<dbReference type="NCBIfam" id="NF033205">
    <property type="entry name" value="IPExxxVDY"/>
    <property type="match status" value="1"/>
</dbReference>
<gene>
    <name evidence="1" type="ORF">BUL40_01970</name>
</gene>
<organism evidence="1 2">
    <name type="scientific">Croceivirga radicis</name>
    <dbReference type="NCBI Taxonomy" id="1929488"/>
    <lineage>
        <taxon>Bacteria</taxon>
        <taxon>Pseudomonadati</taxon>
        <taxon>Bacteroidota</taxon>
        <taxon>Flavobacteriia</taxon>
        <taxon>Flavobacteriales</taxon>
        <taxon>Flavobacteriaceae</taxon>
        <taxon>Croceivirga</taxon>
    </lineage>
</organism>
<proteinExistence type="predicted"/>
<evidence type="ECO:0000313" key="1">
    <source>
        <dbReference type="EMBL" id="OQD44343.1"/>
    </source>
</evidence>